<dbReference type="EMBL" id="GBRH01195439">
    <property type="protein sequence ID" value="JAE02457.1"/>
    <property type="molecule type" value="Transcribed_RNA"/>
</dbReference>
<sequence length="45" mass="5456">MNKKGNQIDPHMKMDHVLENDIWNKKELRSLPKKDKGFIKRYLSM</sequence>
<accession>A0A0A9EQT3</accession>
<evidence type="ECO:0000313" key="1">
    <source>
        <dbReference type="EMBL" id="JAE02457.1"/>
    </source>
</evidence>
<proteinExistence type="predicted"/>
<reference evidence="1" key="1">
    <citation type="submission" date="2014-09" db="EMBL/GenBank/DDBJ databases">
        <authorList>
            <person name="Magalhaes I.L.F."/>
            <person name="Oliveira U."/>
            <person name="Santos F.R."/>
            <person name="Vidigal T.H.D.A."/>
            <person name="Brescovit A.D."/>
            <person name="Santos A.J."/>
        </authorList>
    </citation>
    <scope>NUCLEOTIDE SEQUENCE</scope>
    <source>
        <tissue evidence="1">Shoot tissue taken approximately 20 cm above the soil surface</tissue>
    </source>
</reference>
<reference evidence="1" key="2">
    <citation type="journal article" date="2015" name="Data Brief">
        <title>Shoot transcriptome of the giant reed, Arundo donax.</title>
        <authorList>
            <person name="Barrero R.A."/>
            <person name="Guerrero F.D."/>
            <person name="Moolhuijzen P."/>
            <person name="Goolsby J.A."/>
            <person name="Tidwell J."/>
            <person name="Bellgard S.E."/>
            <person name="Bellgard M.I."/>
        </authorList>
    </citation>
    <scope>NUCLEOTIDE SEQUENCE</scope>
    <source>
        <tissue evidence="1">Shoot tissue taken approximately 20 cm above the soil surface</tissue>
    </source>
</reference>
<dbReference type="AlphaFoldDB" id="A0A0A9EQT3"/>
<name>A0A0A9EQT3_ARUDO</name>
<organism evidence="1">
    <name type="scientific">Arundo donax</name>
    <name type="common">Giant reed</name>
    <name type="synonym">Donax arundinaceus</name>
    <dbReference type="NCBI Taxonomy" id="35708"/>
    <lineage>
        <taxon>Eukaryota</taxon>
        <taxon>Viridiplantae</taxon>
        <taxon>Streptophyta</taxon>
        <taxon>Embryophyta</taxon>
        <taxon>Tracheophyta</taxon>
        <taxon>Spermatophyta</taxon>
        <taxon>Magnoliopsida</taxon>
        <taxon>Liliopsida</taxon>
        <taxon>Poales</taxon>
        <taxon>Poaceae</taxon>
        <taxon>PACMAD clade</taxon>
        <taxon>Arundinoideae</taxon>
        <taxon>Arundineae</taxon>
        <taxon>Arundo</taxon>
    </lineage>
</organism>
<protein>
    <submittedName>
        <fullName evidence="1">Uncharacterized protein</fullName>
    </submittedName>
</protein>